<dbReference type="EnsemblMetazoa" id="XM_050646298.1">
    <property type="protein sequence ID" value="XP_050502255.1"/>
    <property type="gene ID" value="LOC114327593"/>
</dbReference>
<dbReference type="Pfam" id="PF00232">
    <property type="entry name" value="Glyco_hydro_1"/>
    <property type="match status" value="1"/>
</dbReference>
<dbReference type="PANTHER" id="PTHR10353">
    <property type="entry name" value="GLYCOSYL HYDROLASE"/>
    <property type="match status" value="1"/>
</dbReference>
<dbReference type="InterPro" id="IPR017853">
    <property type="entry name" value="GH"/>
</dbReference>
<evidence type="ECO:0000313" key="7">
    <source>
        <dbReference type="Proteomes" id="UP001652700"/>
    </source>
</evidence>
<evidence type="ECO:0000256" key="5">
    <source>
        <dbReference type="SAM" id="SignalP"/>
    </source>
</evidence>
<dbReference type="GeneID" id="114327593"/>
<evidence type="ECO:0000256" key="2">
    <source>
        <dbReference type="ARBA" id="ARBA00022801"/>
    </source>
</evidence>
<organism evidence="6 7">
    <name type="scientific">Diabrotica virgifera virgifera</name>
    <name type="common">western corn rootworm</name>
    <dbReference type="NCBI Taxonomy" id="50390"/>
    <lineage>
        <taxon>Eukaryota</taxon>
        <taxon>Metazoa</taxon>
        <taxon>Ecdysozoa</taxon>
        <taxon>Arthropoda</taxon>
        <taxon>Hexapoda</taxon>
        <taxon>Insecta</taxon>
        <taxon>Pterygota</taxon>
        <taxon>Neoptera</taxon>
        <taxon>Endopterygota</taxon>
        <taxon>Coleoptera</taxon>
        <taxon>Polyphaga</taxon>
        <taxon>Cucujiformia</taxon>
        <taxon>Chrysomeloidea</taxon>
        <taxon>Chrysomelidae</taxon>
        <taxon>Galerucinae</taxon>
        <taxon>Diabroticina</taxon>
        <taxon>Diabroticites</taxon>
        <taxon>Diabrotica</taxon>
    </lineage>
</organism>
<comment type="similarity">
    <text evidence="1 4">Belongs to the glycosyl hydrolase 1 family.</text>
</comment>
<feature type="signal peptide" evidence="5">
    <location>
        <begin position="1"/>
        <end position="17"/>
    </location>
</feature>
<protein>
    <recommendedName>
        <fullName evidence="8">Myrosinase 1-like</fullName>
    </recommendedName>
</protein>
<evidence type="ECO:0000256" key="3">
    <source>
        <dbReference type="ARBA" id="ARBA00023295"/>
    </source>
</evidence>
<feature type="chain" id="PRO_5046848403" description="Myrosinase 1-like" evidence="5">
    <location>
        <begin position="18"/>
        <end position="491"/>
    </location>
</feature>
<reference evidence="6" key="1">
    <citation type="submission" date="2025-05" db="UniProtKB">
        <authorList>
            <consortium name="EnsemblMetazoa"/>
        </authorList>
    </citation>
    <scope>IDENTIFICATION</scope>
</reference>
<sequence length="491" mass="56590">MEYTFCLLFLWVGRSNGVYLTTSAKLPMYDFPKKFSFGVATSAFQIEGGWNASGKGVSIWDHLVHDTNEIIVDGSNADVACDSYNKVDYDILLLKALGVSHYRFSIAWTRILPNGFRNHVSEDGVKYYNYLINKLLENGIEPWVTIFHFDIPYGMFLIGGMFNEKFSEYLSDYADLLFNLYGDRVKTWVTINEPYSVCVSGTRVLGEYRPNGIVEYLCGHTFLKAHAAVYDLYQRKYKSQQNGKISMAFNLQCNYPETNSAEDIEAAERANQFALGWFVHPVVFGNYPQVMIDSIANISKTQGFLESRLPVLTAEDQKLLKGSFDFIGLNNYDTYLVSDDRKVDVDPSYINDQGVNFTYFPNWTVDYSIEMRSKGLGIILNWIKKTYNDPEIRILEQGFPETSTDLYDHNRHKYIVASLQQLWKSINEDNVNVTAYTFWSLMDNFEWDKGYSVRYGLNYVDFNDPNRIRIPRLSAITYNHVSTKKTLRGLL</sequence>
<evidence type="ECO:0000256" key="1">
    <source>
        <dbReference type="ARBA" id="ARBA00010838"/>
    </source>
</evidence>
<proteinExistence type="inferred from homology"/>
<keyword evidence="5" id="KW-0732">Signal</keyword>
<name>A0ABM5JWD8_DIAVI</name>
<evidence type="ECO:0000256" key="4">
    <source>
        <dbReference type="RuleBase" id="RU003690"/>
    </source>
</evidence>
<dbReference type="PRINTS" id="PR00131">
    <property type="entry name" value="GLHYDRLASE1"/>
</dbReference>
<keyword evidence="7" id="KW-1185">Reference proteome</keyword>
<keyword evidence="3" id="KW-0326">Glycosidase</keyword>
<dbReference type="RefSeq" id="XP_050502255.1">
    <property type="nucleotide sequence ID" value="XM_050646298.1"/>
</dbReference>
<accession>A0ABM5JWD8</accession>
<dbReference type="SUPFAM" id="SSF51445">
    <property type="entry name" value="(Trans)glycosidases"/>
    <property type="match status" value="1"/>
</dbReference>
<dbReference type="Gene3D" id="3.20.20.80">
    <property type="entry name" value="Glycosidases"/>
    <property type="match status" value="1"/>
</dbReference>
<evidence type="ECO:0000313" key="6">
    <source>
        <dbReference type="EnsemblMetazoa" id="XP_050502255.1"/>
    </source>
</evidence>
<dbReference type="PROSITE" id="PS00653">
    <property type="entry name" value="GLYCOSYL_HYDROL_F1_2"/>
    <property type="match status" value="1"/>
</dbReference>
<evidence type="ECO:0008006" key="8">
    <source>
        <dbReference type="Google" id="ProtNLM"/>
    </source>
</evidence>
<keyword evidence="2" id="KW-0378">Hydrolase</keyword>
<dbReference type="InterPro" id="IPR033132">
    <property type="entry name" value="GH_1_N_CS"/>
</dbReference>
<dbReference type="PANTHER" id="PTHR10353:SF36">
    <property type="entry name" value="LP05116P"/>
    <property type="match status" value="1"/>
</dbReference>
<dbReference type="Proteomes" id="UP001652700">
    <property type="component" value="Unplaced"/>
</dbReference>
<dbReference type="InterPro" id="IPR001360">
    <property type="entry name" value="Glyco_hydro_1"/>
</dbReference>